<comment type="caution">
    <text evidence="1">The sequence shown here is derived from an EMBL/GenBank/DDBJ whole genome shotgun (WGS) entry which is preliminary data.</text>
</comment>
<sequence length="160" mass="18849">MRQFQIDYKVLILLLLPTFLRKWVIVAWLLSLCRPVMTLYNLFMTNRDNNLYKLQITGQVCYLRKLLNDAFPDAQGAIRIADNQKTGVWQYSYDEDVPDKCLLIEDAGTLFYDKYTISKDVEFIVMVPATLHTVNNEAKIRSLLNNYKLLSKSYLIQYYE</sequence>
<name>A0A5J4RR50_9ZZZZ</name>
<dbReference type="AlphaFoldDB" id="A0A5J4RR50"/>
<organism evidence="1">
    <name type="scientific">termite gut metagenome</name>
    <dbReference type="NCBI Taxonomy" id="433724"/>
    <lineage>
        <taxon>unclassified sequences</taxon>
        <taxon>metagenomes</taxon>
        <taxon>organismal metagenomes</taxon>
    </lineage>
</organism>
<protein>
    <submittedName>
        <fullName evidence="1">Uncharacterized protein</fullName>
    </submittedName>
</protein>
<accession>A0A5J4RR50</accession>
<dbReference type="EMBL" id="SNRY01000876">
    <property type="protein sequence ID" value="KAA6335610.1"/>
    <property type="molecule type" value="Genomic_DNA"/>
</dbReference>
<proteinExistence type="predicted"/>
<reference evidence="1" key="1">
    <citation type="submission" date="2019-03" db="EMBL/GenBank/DDBJ databases">
        <title>Single cell metagenomics reveals metabolic interactions within the superorganism composed of flagellate Streblomastix strix and complex community of Bacteroidetes bacteria on its surface.</title>
        <authorList>
            <person name="Treitli S.C."/>
            <person name="Kolisko M."/>
            <person name="Husnik F."/>
            <person name="Keeling P."/>
            <person name="Hampl V."/>
        </authorList>
    </citation>
    <scope>NUCLEOTIDE SEQUENCE</scope>
    <source>
        <strain evidence="1">STM</strain>
    </source>
</reference>
<gene>
    <name evidence="1" type="ORF">EZS27_016177</name>
</gene>
<evidence type="ECO:0000313" key="1">
    <source>
        <dbReference type="EMBL" id="KAA6335610.1"/>
    </source>
</evidence>